<name>A0A1E5HCF6_9ENTE</name>
<proteinExistence type="predicted"/>
<sequence>MKKTVLLFVTIVCFLSISGCFAKKQTTETEVEHQQLLWHNKREKPFGTFDYPKITEKEATDLLENKFKVNSPKLMSQVKVLLKEEVATEGMQTGEPEYTMYATGDELKIRAYFPLNEGEELRVFALVDLKYTYNKEQQEVRLNAQSFSMTTYGEKVTYPKDNFDELLAKSAAMIDLSEEKTKRAIKNFKTDYQEIDKRPIAAKAVIYSNDKEAVEKKKVSQELLGGFDSNKELKEIYATIVDYTE</sequence>
<organism evidence="2 3">
    <name type="scientific">Enterococcus ureilyticus</name>
    <dbReference type="NCBI Taxonomy" id="1131292"/>
    <lineage>
        <taxon>Bacteria</taxon>
        <taxon>Bacillati</taxon>
        <taxon>Bacillota</taxon>
        <taxon>Bacilli</taxon>
        <taxon>Lactobacillales</taxon>
        <taxon>Enterococcaceae</taxon>
        <taxon>Enterococcus</taxon>
    </lineage>
</organism>
<dbReference type="RefSeq" id="WP_069639797.1">
    <property type="nucleotide sequence ID" value="NZ_JAFBEZ010000002.1"/>
</dbReference>
<reference evidence="3" key="1">
    <citation type="submission" date="2016-09" db="EMBL/GenBank/DDBJ databases">
        <authorList>
            <person name="Gulvik C.A."/>
        </authorList>
    </citation>
    <scope>NUCLEOTIDE SEQUENCE [LARGE SCALE GENOMIC DNA]</scope>
    <source>
        <strain evidence="3">LMG 26676</strain>
    </source>
</reference>
<accession>A0A1E5HCF6</accession>
<evidence type="ECO:0000256" key="1">
    <source>
        <dbReference type="SAM" id="SignalP"/>
    </source>
</evidence>
<feature type="signal peptide" evidence="1">
    <location>
        <begin position="1"/>
        <end position="22"/>
    </location>
</feature>
<feature type="chain" id="PRO_5009178320" description="DUF5105 domain-containing protein" evidence="1">
    <location>
        <begin position="23"/>
        <end position="245"/>
    </location>
</feature>
<dbReference type="EMBL" id="MIKC01000012">
    <property type="protein sequence ID" value="OEG22629.1"/>
    <property type="molecule type" value="Genomic_DNA"/>
</dbReference>
<dbReference type="PROSITE" id="PS51257">
    <property type="entry name" value="PROKAR_LIPOPROTEIN"/>
    <property type="match status" value="1"/>
</dbReference>
<evidence type="ECO:0008006" key="4">
    <source>
        <dbReference type="Google" id="ProtNLM"/>
    </source>
</evidence>
<comment type="caution">
    <text evidence="2">The sequence shown here is derived from an EMBL/GenBank/DDBJ whole genome shotgun (WGS) entry which is preliminary data.</text>
</comment>
<dbReference type="STRING" id="1131292.BCR24_01975"/>
<protein>
    <recommendedName>
        <fullName evidence="4">DUF5105 domain-containing protein</fullName>
    </recommendedName>
</protein>
<keyword evidence="3" id="KW-1185">Reference proteome</keyword>
<evidence type="ECO:0000313" key="2">
    <source>
        <dbReference type="EMBL" id="OEG22629.1"/>
    </source>
</evidence>
<evidence type="ECO:0000313" key="3">
    <source>
        <dbReference type="Proteomes" id="UP000094469"/>
    </source>
</evidence>
<keyword evidence="1" id="KW-0732">Signal</keyword>
<gene>
    <name evidence="2" type="ORF">BCR24_01975</name>
</gene>
<dbReference type="Proteomes" id="UP000094469">
    <property type="component" value="Unassembled WGS sequence"/>
</dbReference>
<dbReference type="OrthoDB" id="2190641at2"/>
<dbReference type="AlphaFoldDB" id="A0A1E5HCF6"/>